<evidence type="ECO:0000256" key="1">
    <source>
        <dbReference type="SAM" id="SignalP"/>
    </source>
</evidence>
<gene>
    <name evidence="2" type="ORF">LX83_006277</name>
</gene>
<dbReference type="InterPro" id="IPR009003">
    <property type="entry name" value="Peptidase_S1_PA"/>
</dbReference>
<dbReference type="GO" id="GO:0006508">
    <property type="term" value="P:proteolysis"/>
    <property type="evidence" value="ECO:0007669"/>
    <property type="project" value="InterPro"/>
</dbReference>
<dbReference type="AlphaFoldDB" id="A0AAE3GKY6"/>
<evidence type="ECO:0000313" key="2">
    <source>
        <dbReference type="EMBL" id="MCP2169392.1"/>
    </source>
</evidence>
<keyword evidence="1" id="KW-0732">Signal</keyword>
<dbReference type="Proteomes" id="UP001206128">
    <property type="component" value="Unassembled WGS sequence"/>
</dbReference>
<dbReference type="InterPro" id="IPR043504">
    <property type="entry name" value="Peptidase_S1_PA_chymotrypsin"/>
</dbReference>
<evidence type="ECO:0000313" key="3">
    <source>
        <dbReference type="Proteomes" id="UP001206128"/>
    </source>
</evidence>
<dbReference type="Gene3D" id="2.40.10.10">
    <property type="entry name" value="Trypsin-like serine proteases"/>
    <property type="match status" value="2"/>
</dbReference>
<dbReference type="RefSeq" id="WP_253778143.1">
    <property type="nucleotide sequence ID" value="NZ_JAMTCK010000018.1"/>
</dbReference>
<protein>
    <submittedName>
        <fullName evidence="2">Uncharacterized protein</fullName>
    </submittedName>
</protein>
<name>A0AAE3GKY6_9PSEU</name>
<keyword evidence="3" id="KW-1185">Reference proteome</keyword>
<reference evidence="2" key="1">
    <citation type="submission" date="2022-06" db="EMBL/GenBank/DDBJ databases">
        <title>Genomic Encyclopedia of Archaeal and Bacterial Type Strains, Phase II (KMG-II): from individual species to whole genera.</title>
        <authorList>
            <person name="Goeker M."/>
        </authorList>
    </citation>
    <scope>NUCLEOTIDE SEQUENCE</scope>
    <source>
        <strain evidence="2">DSM 43935</strain>
    </source>
</reference>
<comment type="caution">
    <text evidence="2">The sequence shown here is derived from an EMBL/GenBank/DDBJ whole genome shotgun (WGS) entry which is preliminary data.</text>
</comment>
<dbReference type="InterPro" id="IPR018114">
    <property type="entry name" value="TRYPSIN_HIS"/>
</dbReference>
<dbReference type="EMBL" id="JAMTCK010000018">
    <property type="protein sequence ID" value="MCP2169392.1"/>
    <property type="molecule type" value="Genomic_DNA"/>
</dbReference>
<dbReference type="GO" id="GO:0004252">
    <property type="term" value="F:serine-type endopeptidase activity"/>
    <property type="evidence" value="ECO:0007669"/>
    <property type="project" value="InterPro"/>
</dbReference>
<feature type="signal peptide" evidence="1">
    <location>
        <begin position="1"/>
        <end position="31"/>
    </location>
</feature>
<sequence length="413" mass="42780">MRKWPQSGLGRSFAVVALAASTMLAPAPISAAPSGAAQAGDSTRSFAVPDPAALQQLITSRPTEFGGMFLDPATNTLVVQVVDGPSAGSARQAVAGLPRARAELSGLTTSTALRFHSVGRSKAELDRIKDRVSTDPAWSGIAGPVLSEWYVDVIHNRVAVGVTELTDAVRQAAATAFGSAVDLRVAPPAVATSKQVDSAPWTGGARIAVQGAATRECSSAFTVVETATGRRGGLTAGHCGDAVGNTVTNNGVSMGTVIIREYAAQGHDVAIYAGSDYQNRIYRSITTTGPVTGTNSFLLLGQLDICFGGWHMGDQNCDGKLTALDSCASFWLDYNPRYVICGLLKATSTKAGYLAYDGDSGGPVFQVRRPIGGGAESVLALGLIVGRPGQDHTSAYFHPINTVLPAGWQIATS</sequence>
<dbReference type="SUPFAM" id="SSF50494">
    <property type="entry name" value="Trypsin-like serine proteases"/>
    <property type="match status" value="1"/>
</dbReference>
<dbReference type="PROSITE" id="PS00134">
    <property type="entry name" value="TRYPSIN_HIS"/>
    <property type="match status" value="1"/>
</dbReference>
<organism evidence="2 3">
    <name type="scientific">Goodfellowiella coeruleoviolacea</name>
    <dbReference type="NCBI Taxonomy" id="334858"/>
    <lineage>
        <taxon>Bacteria</taxon>
        <taxon>Bacillati</taxon>
        <taxon>Actinomycetota</taxon>
        <taxon>Actinomycetes</taxon>
        <taxon>Pseudonocardiales</taxon>
        <taxon>Pseudonocardiaceae</taxon>
        <taxon>Goodfellowiella</taxon>
    </lineage>
</organism>
<proteinExistence type="predicted"/>
<accession>A0AAE3GKY6</accession>
<feature type="chain" id="PRO_5042165819" evidence="1">
    <location>
        <begin position="32"/>
        <end position="413"/>
    </location>
</feature>